<gene>
    <name evidence="2" type="ORF">UV73_C0013G0003</name>
</gene>
<evidence type="ECO:0000313" key="3">
    <source>
        <dbReference type="Proteomes" id="UP000034894"/>
    </source>
</evidence>
<proteinExistence type="predicted"/>
<evidence type="ECO:0000313" key="2">
    <source>
        <dbReference type="EMBL" id="KKS95858.1"/>
    </source>
</evidence>
<keyword evidence="1" id="KW-0472">Membrane</keyword>
<dbReference type="EMBL" id="LCFP01000013">
    <property type="protein sequence ID" value="KKS95858.1"/>
    <property type="molecule type" value="Genomic_DNA"/>
</dbReference>
<evidence type="ECO:0000256" key="1">
    <source>
        <dbReference type="SAM" id="Phobius"/>
    </source>
</evidence>
<organism evidence="2 3">
    <name type="scientific">Candidatus Gottesmanbacteria bacterium GW2011_GWA2_43_14</name>
    <dbReference type="NCBI Taxonomy" id="1618443"/>
    <lineage>
        <taxon>Bacteria</taxon>
        <taxon>Candidatus Gottesmaniibacteriota</taxon>
    </lineage>
</organism>
<dbReference type="AlphaFoldDB" id="A0A0G1GA58"/>
<keyword evidence="1" id="KW-1133">Transmembrane helix</keyword>
<sequence>MPNTDRLLVPGIYEKEGSGCSKGKLIKKFGIRNLAKSALGTINSREFFGRGSIFLKGFAFCGIVISGLIHLSTCFNVTVYL</sequence>
<accession>A0A0G1GA58</accession>
<feature type="transmembrane region" description="Helical" evidence="1">
    <location>
        <begin position="53"/>
        <end position="71"/>
    </location>
</feature>
<name>A0A0G1GA58_9BACT</name>
<reference evidence="2 3" key="1">
    <citation type="journal article" date="2015" name="Nature">
        <title>rRNA introns, odd ribosomes, and small enigmatic genomes across a large radiation of phyla.</title>
        <authorList>
            <person name="Brown C.T."/>
            <person name="Hug L.A."/>
            <person name="Thomas B.C."/>
            <person name="Sharon I."/>
            <person name="Castelle C.J."/>
            <person name="Singh A."/>
            <person name="Wilkins M.J."/>
            <person name="Williams K.H."/>
            <person name="Banfield J.F."/>
        </authorList>
    </citation>
    <scope>NUCLEOTIDE SEQUENCE [LARGE SCALE GENOMIC DNA]</scope>
</reference>
<protein>
    <submittedName>
        <fullName evidence="2">Uncharacterized protein</fullName>
    </submittedName>
</protein>
<comment type="caution">
    <text evidence="2">The sequence shown here is derived from an EMBL/GenBank/DDBJ whole genome shotgun (WGS) entry which is preliminary data.</text>
</comment>
<keyword evidence="1" id="KW-0812">Transmembrane</keyword>
<dbReference type="Proteomes" id="UP000034894">
    <property type="component" value="Unassembled WGS sequence"/>
</dbReference>